<sequence length="92" mass="9852">MMLEIAAKIPDVADVICDASLLSAASSSAISSSQPPSKKLKTDGKIPGSVIEILDDETDCILLGEDDLIKFRGFMVTISDERVLVNNDKLND</sequence>
<dbReference type="AlphaFoldDB" id="A0A1X7V235"/>
<name>A0A1X7V235_AMPQE</name>
<evidence type="ECO:0000313" key="1">
    <source>
        <dbReference type="EnsemblMetazoa" id="Aqu2.1.33854_001"/>
    </source>
</evidence>
<accession>A0A1X7V235</accession>
<protein>
    <submittedName>
        <fullName evidence="1">Uncharacterized protein</fullName>
    </submittedName>
</protein>
<dbReference type="InParanoid" id="A0A1X7V235"/>
<reference evidence="1" key="1">
    <citation type="submission" date="2017-05" db="UniProtKB">
        <authorList>
            <consortium name="EnsemblMetazoa"/>
        </authorList>
    </citation>
    <scope>IDENTIFICATION</scope>
</reference>
<dbReference type="EnsemblMetazoa" id="Aqu2.1.33854_001">
    <property type="protein sequence ID" value="Aqu2.1.33854_001"/>
    <property type="gene ID" value="Aqu2.1.33854"/>
</dbReference>
<organism evidence="1">
    <name type="scientific">Amphimedon queenslandica</name>
    <name type="common">Sponge</name>
    <dbReference type="NCBI Taxonomy" id="400682"/>
    <lineage>
        <taxon>Eukaryota</taxon>
        <taxon>Metazoa</taxon>
        <taxon>Porifera</taxon>
        <taxon>Demospongiae</taxon>
        <taxon>Heteroscleromorpha</taxon>
        <taxon>Haplosclerida</taxon>
        <taxon>Niphatidae</taxon>
        <taxon>Amphimedon</taxon>
    </lineage>
</organism>
<proteinExistence type="predicted"/>